<feature type="region of interest" description="Disordered" evidence="4">
    <location>
        <begin position="767"/>
        <end position="794"/>
    </location>
</feature>
<feature type="compositionally biased region" description="Acidic residues" evidence="4">
    <location>
        <begin position="1022"/>
        <end position="1033"/>
    </location>
</feature>
<dbReference type="PANTHER" id="PTHR45532">
    <property type="entry name" value="WD REPEAT-CONTAINING PROTEIN 97"/>
    <property type="match status" value="1"/>
</dbReference>
<evidence type="ECO:0000313" key="5">
    <source>
        <dbReference type="EMBL" id="KAJ8019545.1"/>
    </source>
</evidence>
<feature type="repeat" description="WD" evidence="3">
    <location>
        <begin position="228"/>
        <end position="260"/>
    </location>
</feature>
<dbReference type="PROSITE" id="PS50294">
    <property type="entry name" value="WD_REPEATS_REGION"/>
    <property type="match status" value="3"/>
</dbReference>
<dbReference type="EMBL" id="JAIZAY010000023">
    <property type="protein sequence ID" value="KAJ8019545.1"/>
    <property type="molecule type" value="Genomic_DNA"/>
</dbReference>
<sequence>MTHTVAKLQTWSTVRSHLEVLIRNLDPEDVAVMLPYGLQLVHTFHHPHVLRCMAFNHSTSGNIFISHIDSGAGNVMYTWTVSSLDELKVDCQKFQVNTAVINLLSIPRHRVFIGYCTDMTLCVLSDIIHKCVELSRTATPVSVLCMTYNEEMDELITGGHGCLQTWKMEHVELRDPLTPGRGINCDISPEDWVRDIKVFQKQKQMVVLCNEGVFMVDYLTNQQLFHMQNWHDTALTSFVWYRPLEYFITASMDGTIKVWNAIVFSQVHEFIGHYNCVTGLVTHPTDPLLVSSSKDGTLRVWRLDTFQLTQRIDVAEEILGMRFSYGNQLYYYTLHDIKVWNFNQFHHLFTPIQSCIHKLARIKSERMPSRILCAAEDGSVRLISAVSGSVLTIIYPMATYQIHTDIVYDPLSHCIYTALNSGDILVFDTSTNPCRARELWVPPIPDESILCLALVKLDCALGMKETLTCESLIFAGHNSGQISLLEAQRRCMKDTVQGHCGAILALECSHGSLDGGVLDSGSDVGSSDRLLSCGSDKKVQIWKIHAVSDFEITLLSLCSIPCLACPSHVSMLSNSLCMALPLNNTIFVFEIVPSGKEVAAEALKLKSHDIRLYKHLKDHDHTQPITGLCCCPSIGLFASASIDGSVKVWDRTNTLIRELCFDPSLRGVCFANDHGDILVGFQNHVSYVNATSYLPYHYLEKLLYLNFIDEQKEEPLPFNPEHQLWFDLSSLPAYPTHLQARHLYAKKLSLYLKEGTTEVETLDHTASLVESSTSTEMSPSLTGSDSSSPREVSQKDFHHIMSTESFFETQSSEQYQESHLSVTADVSLSRHESTLSPDSALTSESSLQEPKYVWPIAPDGYIPNSVLRSLMGYRCPPTLPPPSRWVLKMLFLEDSSEPEIEQTYESHEPFTWASSSEESLKVESPVSMEDETGGSPFILTPVSPRVTPRTPMRQSVEDQKLQLKSLKLPSMLVIPTFEPTEGIEKSSRGKKKGRRGRGINTTAGTIPRRSRRQSKALGGVTEESEESYDESDFEEEDGLLQRLAQEKWFPSDVSLNVEDVIRALMMLLETTRDAQYRTICNAVVDIYGEYGFSDILKRDVEAFFEHKLKSPRGVVRASAVYVLTKLGANRRDVILKLIPKLVDEEIAVRQEAVTAVKTLAGIQTKQDLENYLTNVGLLQPYRNQDTTILRDLSNRYASAPLPKLPKLQASLQGHVLTHRMVQARRRKDFYTDDGRGGTGYQIKSTSTTRGISEWETGILPSSTKSVGRRIVKKQKKEVRPLRRKPQVQAEVECESIEERDIDEDGYVEEVSDFESELDYQSSEETTQVRFTIESLHGIPEVKSGRAQFRRQTIHATMLEAKAEMLAQEKVAMVTQMKEKLRRHRERYEKLMQDISKRTLQRHQILPVNPFFWKFYKVDLPSSDRSDSDESSASSLEAQASDSDFSVTNEYSEDSKWGEGTWIDESQILDQVTEANKPELDATMQTDYSALQMKGTPVESGVGESLIASTVKVSDVDGRTLETLDSSGVYTDSLIEGIYGNEKFSQAHHRSLSGGKRTKVPSKSLTVANVQKHEHLSARENRKTMLKKRKERLKEAEHAVGLWRKFLEEQGLQKKHVSVSPQADIKRPVVLPCIPRDTKLTSQGGNQRLLYSVSAGYCKSELKTKSHERFFGSTEFGNLSMKWTELSPASNQTSHPVGPPSILPPLRTNYRRREVMEDREWLTPQLLYPSLMKMNSLKTYNKRIHLGSFQHSDKGLMYEWTKPNAIVLPAIPFSNMVEVDNSSAWKKLAADAEQTTKGPTSRRDFQQLPFTSYEARNMPIVPRNSTVSSTQIPQSIKKLKASC</sequence>
<dbReference type="PRINTS" id="PR00320">
    <property type="entry name" value="GPROTEINBRPT"/>
</dbReference>
<proteinExistence type="predicted"/>
<evidence type="ECO:0000256" key="3">
    <source>
        <dbReference type="PROSITE-ProRule" id="PRU00221"/>
    </source>
</evidence>
<accession>A0A9Q0YDV6</accession>
<protein>
    <submittedName>
        <fullName evidence="5">WD repeat-containing protein 87</fullName>
    </submittedName>
</protein>
<keyword evidence="1 3" id="KW-0853">WD repeat</keyword>
<comment type="caution">
    <text evidence="5">The sequence shown here is derived from an EMBL/GenBank/DDBJ whole genome shotgun (WGS) entry which is preliminary data.</text>
</comment>
<evidence type="ECO:0000256" key="4">
    <source>
        <dbReference type="SAM" id="MobiDB-lite"/>
    </source>
</evidence>
<feature type="region of interest" description="Disordered" evidence="4">
    <location>
        <begin position="927"/>
        <end position="958"/>
    </location>
</feature>
<dbReference type="InterPro" id="IPR001680">
    <property type="entry name" value="WD40_rpt"/>
</dbReference>
<dbReference type="SMART" id="SM00320">
    <property type="entry name" value="WD40"/>
    <property type="match status" value="8"/>
</dbReference>
<dbReference type="PANTHER" id="PTHR45532:SF4">
    <property type="entry name" value="WD REPEAT-CONTAINING PROTEIN 55 HOMOLOG"/>
    <property type="match status" value="1"/>
</dbReference>
<feature type="compositionally biased region" description="Low complexity" evidence="4">
    <location>
        <begin position="778"/>
        <end position="787"/>
    </location>
</feature>
<dbReference type="SUPFAM" id="SSF50978">
    <property type="entry name" value="WD40 repeat-like"/>
    <property type="match status" value="2"/>
</dbReference>
<feature type="region of interest" description="Disordered" evidence="4">
    <location>
        <begin position="979"/>
        <end position="1033"/>
    </location>
</feature>
<evidence type="ECO:0000313" key="6">
    <source>
        <dbReference type="Proteomes" id="UP001152320"/>
    </source>
</evidence>
<dbReference type="InterPro" id="IPR016024">
    <property type="entry name" value="ARM-type_fold"/>
</dbReference>
<dbReference type="Proteomes" id="UP001152320">
    <property type="component" value="Chromosome 23"/>
</dbReference>
<feature type="compositionally biased region" description="Basic residues" evidence="4">
    <location>
        <begin position="988"/>
        <end position="997"/>
    </location>
</feature>
<dbReference type="InterPro" id="IPR036322">
    <property type="entry name" value="WD40_repeat_dom_sf"/>
</dbReference>
<dbReference type="Gene3D" id="1.25.10.10">
    <property type="entry name" value="Leucine-rich Repeat Variant"/>
    <property type="match status" value="1"/>
</dbReference>
<dbReference type="Gene3D" id="2.130.10.10">
    <property type="entry name" value="YVTN repeat-like/Quinoprotein amine dehydrogenase"/>
    <property type="match status" value="3"/>
</dbReference>
<keyword evidence="2" id="KW-0677">Repeat</keyword>
<dbReference type="SUPFAM" id="SSF48371">
    <property type="entry name" value="ARM repeat"/>
    <property type="match status" value="1"/>
</dbReference>
<feature type="compositionally biased region" description="Low complexity" evidence="4">
    <location>
        <begin position="940"/>
        <end position="951"/>
    </location>
</feature>
<feature type="repeat" description="WD" evidence="3">
    <location>
        <begin position="270"/>
        <end position="311"/>
    </location>
</feature>
<evidence type="ECO:0000256" key="1">
    <source>
        <dbReference type="ARBA" id="ARBA00022574"/>
    </source>
</evidence>
<dbReference type="InterPro" id="IPR015943">
    <property type="entry name" value="WD40/YVTN_repeat-like_dom_sf"/>
</dbReference>
<reference evidence="5" key="1">
    <citation type="submission" date="2021-10" db="EMBL/GenBank/DDBJ databases">
        <title>Tropical sea cucumber genome reveals ecological adaptation and Cuvierian tubules defense mechanism.</title>
        <authorList>
            <person name="Chen T."/>
        </authorList>
    </citation>
    <scope>NUCLEOTIDE SEQUENCE</scope>
    <source>
        <strain evidence="5">Nanhai2018</strain>
        <tissue evidence="5">Muscle</tissue>
    </source>
</reference>
<keyword evidence="6" id="KW-1185">Reference proteome</keyword>
<dbReference type="Pfam" id="PF00400">
    <property type="entry name" value="WD40"/>
    <property type="match status" value="3"/>
</dbReference>
<evidence type="ECO:0000256" key="2">
    <source>
        <dbReference type="ARBA" id="ARBA00022737"/>
    </source>
</evidence>
<dbReference type="InterPro" id="IPR011989">
    <property type="entry name" value="ARM-like"/>
</dbReference>
<feature type="repeat" description="WD" evidence="3">
    <location>
        <begin position="618"/>
        <end position="650"/>
    </location>
</feature>
<feature type="compositionally biased region" description="Polar residues" evidence="4">
    <location>
        <begin position="768"/>
        <end position="777"/>
    </location>
</feature>
<name>A0A9Q0YDV6_HOLLE</name>
<dbReference type="OrthoDB" id="6262491at2759"/>
<dbReference type="PROSITE" id="PS50082">
    <property type="entry name" value="WD_REPEATS_2"/>
    <property type="match status" value="3"/>
</dbReference>
<feature type="compositionally biased region" description="Low complexity" evidence="4">
    <location>
        <begin position="1430"/>
        <end position="1443"/>
    </location>
</feature>
<feature type="region of interest" description="Disordered" evidence="4">
    <location>
        <begin position="1423"/>
        <end position="1451"/>
    </location>
</feature>
<organism evidence="5 6">
    <name type="scientific">Holothuria leucospilota</name>
    <name type="common">Black long sea cucumber</name>
    <name type="synonym">Mertensiothuria leucospilota</name>
    <dbReference type="NCBI Taxonomy" id="206669"/>
    <lineage>
        <taxon>Eukaryota</taxon>
        <taxon>Metazoa</taxon>
        <taxon>Echinodermata</taxon>
        <taxon>Eleutherozoa</taxon>
        <taxon>Echinozoa</taxon>
        <taxon>Holothuroidea</taxon>
        <taxon>Aspidochirotacea</taxon>
        <taxon>Aspidochirotida</taxon>
        <taxon>Holothuriidae</taxon>
        <taxon>Holothuria</taxon>
    </lineage>
</organism>
<gene>
    <name evidence="5" type="ORF">HOLleu_41183</name>
</gene>
<dbReference type="InterPro" id="IPR020472">
    <property type="entry name" value="WD40_PAC1"/>
</dbReference>